<organism evidence="3 4">
    <name type="scientific">Charadrius vociferus</name>
    <name type="common">Killdeer</name>
    <name type="synonym">Aegialitis vocifera</name>
    <dbReference type="NCBI Taxonomy" id="50402"/>
    <lineage>
        <taxon>Eukaryota</taxon>
        <taxon>Metazoa</taxon>
        <taxon>Chordata</taxon>
        <taxon>Craniata</taxon>
        <taxon>Vertebrata</taxon>
        <taxon>Euteleostomi</taxon>
        <taxon>Archelosauria</taxon>
        <taxon>Archosauria</taxon>
        <taxon>Dinosauria</taxon>
        <taxon>Saurischia</taxon>
        <taxon>Theropoda</taxon>
        <taxon>Coelurosauria</taxon>
        <taxon>Aves</taxon>
        <taxon>Neognathae</taxon>
        <taxon>Neoaves</taxon>
        <taxon>Charadriiformes</taxon>
        <taxon>Charadriidae</taxon>
        <taxon>Charadrius</taxon>
    </lineage>
</organism>
<dbReference type="PANTHER" id="PTHR24252">
    <property type="entry name" value="ACROSIN-RELATED"/>
    <property type="match status" value="1"/>
</dbReference>
<dbReference type="Gene3D" id="2.40.10.10">
    <property type="entry name" value="Trypsin-like serine proteases"/>
    <property type="match status" value="1"/>
</dbReference>
<feature type="non-terminal residue" evidence="3">
    <location>
        <position position="72"/>
    </location>
</feature>
<dbReference type="GO" id="GO:0007340">
    <property type="term" value="P:acrosome reaction"/>
    <property type="evidence" value="ECO:0007669"/>
    <property type="project" value="TreeGrafter"/>
</dbReference>
<keyword evidence="4" id="KW-1185">Reference proteome</keyword>
<evidence type="ECO:0000313" key="3">
    <source>
        <dbReference type="EMBL" id="KGL92497.1"/>
    </source>
</evidence>
<accession>A0A0A0AF12</accession>
<gene>
    <name evidence="3" type="ORF">N301_13307</name>
</gene>
<reference evidence="4" key="1">
    <citation type="journal article" date="2014" name="Science">
        <title>Comparative genomics reveals insights into avian genome evolution and adaptation.</title>
        <authorList>
            <consortium name="Avian Genome Consortium"/>
            <person name="Zhang G."/>
            <person name="Li C."/>
            <person name="Li Q."/>
            <person name="Li B."/>
            <person name="Larkin D.M."/>
            <person name="Lee C."/>
            <person name="Storz J.F."/>
            <person name="Antunes A."/>
            <person name="Greenwold M.J."/>
            <person name="Meredith R.W."/>
            <person name="Odeen A."/>
            <person name="Cui J."/>
            <person name="Zhou Q."/>
            <person name="Xu L."/>
            <person name="Pan H."/>
            <person name="Wang Z."/>
            <person name="Jin L."/>
            <person name="Zhang P."/>
            <person name="Hu H."/>
            <person name="Yang W."/>
            <person name="Hu J."/>
            <person name="Xiao J."/>
            <person name="Yang Z."/>
            <person name="Liu Y."/>
            <person name="Xie Q."/>
            <person name="Yu H."/>
            <person name="Lian J."/>
            <person name="Wen P."/>
            <person name="Zhang F."/>
            <person name="Li H."/>
            <person name="Zeng Y."/>
            <person name="Xiong Z."/>
            <person name="Liu S."/>
            <person name="Zhou L."/>
            <person name="Huang Z."/>
            <person name="An N."/>
            <person name="Wang J."/>
            <person name="Zheng Q."/>
            <person name="Xiong Y."/>
            <person name="Wang G."/>
            <person name="Wang B."/>
            <person name="Wang J."/>
            <person name="Fan Y."/>
            <person name="da Fonseca R.R."/>
            <person name="Alfaro-Nunez A."/>
            <person name="Schubert M."/>
            <person name="Orlando L."/>
            <person name="Mourier T."/>
            <person name="Howard J.T."/>
            <person name="Ganapathy G."/>
            <person name="Pfenning A."/>
            <person name="Whitney O."/>
            <person name="Rivas M.V."/>
            <person name="Hara E."/>
            <person name="Smith J."/>
            <person name="Farre M."/>
            <person name="Narayan J."/>
            <person name="Slavov G."/>
            <person name="Romanov M.N."/>
            <person name="Borges R."/>
            <person name="Machado J.P."/>
            <person name="Khan I."/>
            <person name="Springer M.S."/>
            <person name="Gatesy J."/>
            <person name="Hoffmann F.G."/>
            <person name="Opazo J.C."/>
            <person name="Hastad O."/>
            <person name="Sawyer R.H."/>
            <person name="Kim H."/>
            <person name="Kim K.W."/>
            <person name="Kim H.J."/>
            <person name="Cho S."/>
            <person name="Li N."/>
            <person name="Huang Y."/>
            <person name="Bruford M.W."/>
            <person name="Zhan X."/>
            <person name="Dixon A."/>
            <person name="Bertelsen M.F."/>
            <person name="Derryberry E."/>
            <person name="Warren W."/>
            <person name="Wilson R.K."/>
            <person name="Li S."/>
            <person name="Ray D.A."/>
            <person name="Green R.E."/>
            <person name="O'Brien S.J."/>
            <person name="Griffin D."/>
            <person name="Johnson W.E."/>
            <person name="Haussler D."/>
            <person name="Ryder O.A."/>
            <person name="Willerslev E."/>
            <person name="Graves G.R."/>
            <person name="Alstrom P."/>
            <person name="Fjeldsa J."/>
            <person name="Mindell D.P."/>
            <person name="Edwards S.V."/>
            <person name="Braun E.L."/>
            <person name="Rahbek C."/>
            <person name="Burt D.W."/>
            <person name="Houde P."/>
            <person name="Zhang Y."/>
            <person name="Yang H."/>
            <person name="Wang J."/>
            <person name="Jarvis E.D."/>
            <person name="Gilbert M.T."/>
            <person name="Wang J."/>
        </authorList>
    </citation>
    <scope>NUCLEOTIDE SEQUENCE [LARGE SCALE GENOMIC DNA]</scope>
</reference>
<evidence type="ECO:0000259" key="2">
    <source>
        <dbReference type="Pfam" id="PF00089"/>
    </source>
</evidence>
<name>A0A0A0AF12_CHAVO</name>
<sequence length="72" mass="8040">GPLVCKDNNVDYLWLVGVTTSGRGCARAKLPLVYTSTQHFYDWILLQMGLRPAPLATTTLEPVFTSTPYQRP</sequence>
<dbReference type="InterPro" id="IPR009003">
    <property type="entry name" value="Peptidase_S1_PA"/>
</dbReference>
<dbReference type="InterPro" id="IPR043504">
    <property type="entry name" value="Peptidase_S1_PA_chymotrypsin"/>
</dbReference>
<dbReference type="GO" id="GO:0004252">
    <property type="term" value="F:serine-type endopeptidase activity"/>
    <property type="evidence" value="ECO:0007669"/>
    <property type="project" value="InterPro"/>
</dbReference>
<dbReference type="EMBL" id="KL871560">
    <property type="protein sequence ID" value="KGL92497.1"/>
    <property type="molecule type" value="Genomic_DNA"/>
</dbReference>
<dbReference type="STRING" id="50402.A0A0A0AF12"/>
<dbReference type="AlphaFoldDB" id="A0A0A0AF12"/>
<protein>
    <submittedName>
        <fullName evidence="3">Acrosin</fullName>
    </submittedName>
</protein>
<feature type="non-terminal residue" evidence="3">
    <location>
        <position position="1"/>
    </location>
</feature>
<dbReference type="Pfam" id="PF00089">
    <property type="entry name" value="Trypsin"/>
    <property type="match status" value="1"/>
</dbReference>
<feature type="domain" description="Peptidase S1" evidence="2">
    <location>
        <begin position="1"/>
        <end position="44"/>
    </location>
</feature>
<evidence type="ECO:0000256" key="1">
    <source>
        <dbReference type="ARBA" id="ARBA00023157"/>
    </source>
</evidence>
<dbReference type="GO" id="GO:0006508">
    <property type="term" value="P:proteolysis"/>
    <property type="evidence" value="ECO:0007669"/>
    <property type="project" value="InterPro"/>
</dbReference>
<keyword evidence="1" id="KW-1015">Disulfide bond</keyword>
<dbReference type="InterPro" id="IPR001254">
    <property type="entry name" value="Trypsin_dom"/>
</dbReference>
<dbReference type="PANTHER" id="PTHR24252:SF8">
    <property type="entry name" value="ACROSIN"/>
    <property type="match status" value="1"/>
</dbReference>
<evidence type="ECO:0000313" key="4">
    <source>
        <dbReference type="Proteomes" id="UP000053858"/>
    </source>
</evidence>
<dbReference type="Proteomes" id="UP000053858">
    <property type="component" value="Unassembled WGS sequence"/>
</dbReference>
<proteinExistence type="predicted"/>
<dbReference type="SUPFAM" id="SSF50494">
    <property type="entry name" value="Trypsin-like serine proteases"/>
    <property type="match status" value="1"/>
</dbReference>